<dbReference type="PANTHER" id="PTHR10566:SF113">
    <property type="entry name" value="PROTEIN ACTIVITY OF BC1 COMPLEX KINASE 7, CHLOROPLASTIC"/>
    <property type="match status" value="1"/>
</dbReference>
<accession>A0A329M4U9</accession>
<protein>
    <submittedName>
        <fullName evidence="4">AarF/ABC1/UbiB kinase family protein</fullName>
    </submittedName>
</protein>
<dbReference type="RefSeq" id="WP_113035300.1">
    <property type="nucleotide sequence ID" value="NZ_QMFB01000029.1"/>
</dbReference>
<evidence type="ECO:0000313" key="5">
    <source>
        <dbReference type="Proteomes" id="UP000250369"/>
    </source>
</evidence>
<gene>
    <name evidence="4" type="ORF">DQG23_33060</name>
</gene>
<keyword evidence="4" id="KW-0808">Transferase</keyword>
<dbReference type="OrthoDB" id="9795390at2"/>
<feature type="domain" description="ABC1 atypical kinase-like" evidence="3">
    <location>
        <begin position="183"/>
        <end position="427"/>
    </location>
</feature>
<dbReference type="GO" id="GO:0016301">
    <property type="term" value="F:kinase activity"/>
    <property type="evidence" value="ECO:0007669"/>
    <property type="project" value="UniProtKB-KW"/>
</dbReference>
<keyword evidence="2" id="KW-0472">Membrane</keyword>
<dbReference type="EMBL" id="QMFB01000029">
    <property type="protein sequence ID" value="RAV13623.1"/>
    <property type="molecule type" value="Genomic_DNA"/>
</dbReference>
<dbReference type="PANTHER" id="PTHR10566">
    <property type="entry name" value="CHAPERONE-ACTIVITY OF BC1 COMPLEX CABC1 -RELATED"/>
    <property type="match status" value="1"/>
</dbReference>
<keyword evidence="4" id="KW-0418">Kinase</keyword>
<keyword evidence="5" id="KW-1185">Reference proteome</keyword>
<evidence type="ECO:0000256" key="2">
    <source>
        <dbReference type="SAM" id="Phobius"/>
    </source>
</evidence>
<organism evidence="4 5">
    <name type="scientific">Paenibacillus contaminans</name>
    <dbReference type="NCBI Taxonomy" id="450362"/>
    <lineage>
        <taxon>Bacteria</taxon>
        <taxon>Bacillati</taxon>
        <taxon>Bacillota</taxon>
        <taxon>Bacilli</taxon>
        <taxon>Bacillales</taxon>
        <taxon>Paenibacillaceae</taxon>
        <taxon>Paenibacillus</taxon>
    </lineage>
</organism>
<feature type="transmembrane region" description="Helical" evidence="2">
    <location>
        <begin position="6"/>
        <end position="24"/>
    </location>
</feature>
<comment type="caution">
    <text evidence="4">The sequence shown here is derived from an EMBL/GenBank/DDBJ whole genome shotgun (WGS) entry which is preliminary data.</text>
</comment>
<evidence type="ECO:0000313" key="4">
    <source>
        <dbReference type="EMBL" id="RAV13623.1"/>
    </source>
</evidence>
<feature type="transmembrane region" description="Helical" evidence="2">
    <location>
        <begin position="621"/>
        <end position="642"/>
    </location>
</feature>
<dbReference type="InterPro" id="IPR004147">
    <property type="entry name" value="ABC1_dom"/>
</dbReference>
<keyword evidence="2" id="KW-0812">Transmembrane</keyword>
<proteinExistence type="inferred from homology"/>
<feature type="transmembrane region" description="Helical" evidence="2">
    <location>
        <begin position="587"/>
        <end position="609"/>
    </location>
</feature>
<reference evidence="4 5" key="1">
    <citation type="journal article" date="2009" name="Int. J. Syst. Evol. Microbiol.">
        <title>Paenibacillus contaminans sp. nov., isolated from a contaminated laboratory plate.</title>
        <authorList>
            <person name="Chou J.H."/>
            <person name="Lee J.H."/>
            <person name="Lin M.C."/>
            <person name="Chang P.S."/>
            <person name="Arun A.B."/>
            <person name="Young C.C."/>
            <person name="Chen W.M."/>
        </authorList>
    </citation>
    <scope>NUCLEOTIDE SEQUENCE [LARGE SCALE GENOMIC DNA]</scope>
    <source>
        <strain evidence="4 5">CKOBP-6</strain>
    </source>
</reference>
<comment type="similarity">
    <text evidence="1">Belongs to the protein kinase superfamily. ADCK protein kinase family.</text>
</comment>
<feature type="transmembrane region" description="Helical" evidence="2">
    <location>
        <begin position="63"/>
        <end position="80"/>
    </location>
</feature>
<dbReference type="Proteomes" id="UP000250369">
    <property type="component" value="Unassembled WGS sequence"/>
</dbReference>
<dbReference type="CDD" id="cd05121">
    <property type="entry name" value="ABC1_ADCK3-like"/>
    <property type="match status" value="1"/>
</dbReference>
<dbReference type="AlphaFoldDB" id="A0A329M4U9"/>
<dbReference type="InterPro" id="IPR050154">
    <property type="entry name" value="UbiB_kinase"/>
</dbReference>
<dbReference type="Pfam" id="PF03109">
    <property type="entry name" value="ABC1"/>
    <property type="match status" value="1"/>
</dbReference>
<dbReference type="SUPFAM" id="SSF56112">
    <property type="entry name" value="Protein kinase-like (PK-like)"/>
    <property type="match status" value="1"/>
</dbReference>
<name>A0A329M4U9_9BACL</name>
<sequence>MYSQIILLAVIMIIIIGRLIGTNISFMKQVMASLSSVIVTTSVYWYTFLRYRSNTDSFEADGWLWLLSMVIVSLLFYLLFEMFDPIPLGERGERLTDTKNPVRRLSAWWRRQRRYVQVLMIALKNGVGKNLAIKRSSASDQKVAVSLRRMLEDCGGFFIKFGQVLSTRSDLLPPAVIEELSHLQENVARLTTAQVEEILTKELGRPKDEIFQKFEMEPLAAASIGQVHRATLLEGGKEVVVKLLRPDITSKLQRDLDILVRFAAWASKKSAWARNIGFLDLAKGFSAAMKEETDFRIEARNFAQVKASLANSRTKVKIPHVYPELSNAKILVIEYMEGVSVKSGTAILDERGIDRQEVQRQIFDCMLEQIFIKGIFHADPHPGNVYILNDGTPVLLDFGSVGRLGTLQQDSLKRLLIGFEQRNTYVIMDALLQLVEPQQEIEKEGLEQALSQLLVQTAYGVAGSSDAFIQGLFRMIGEFGFSFYPNVAGAFRSLITLEGTMAQLNPLFSLMDESRRFAREHTAEFLPVSDYSDLRKTATNEFLEQLPVIRRLPRRLDHLGSMLEKGEMSVKVGFFSDKANTSFVTKWISLALLAFVGTAFGGISIGLLSISEHNTQDELNIVAVFGYAGILISAILLIRVAIHAVRNLKQVKE</sequence>
<dbReference type="Gene3D" id="1.10.510.10">
    <property type="entry name" value="Transferase(Phosphotransferase) domain 1"/>
    <property type="match status" value="1"/>
</dbReference>
<evidence type="ECO:0000256" key="1">
    <source>
        <dbReference type="ARBA" id="ARBA00009670"/>
    </source>
</evidence>
<evidence type="ECO:0000259" key="3">
    <source>
        <dbReference type="Pfam" id="PF03109"/>
    </source>
</evidence>
<feature type="transmembrane region" description="Helical" evidence="2">
    <location>
        <begin position="31"/>
        <end position="51"/>
    </location>
</feature>
<dbReference type="InterPro" id="IPR011009">
    <property type="entry name" value="Kinase-like_dom_sf"/>
</dbReference>
<keyword evidence="2" id="KW-1133">Transmembrane helix</keyword>